<comment type="caution">
    <text evidence="1">The sequence shown here is derived from an EMBL/GenBank/DDBJ whole genome shotgun (WGS) entry which is preliminary data.</text>
</comment>
<accession>X1CWH1</accession>
<name>X1CWH1_9ZZZZ</name>
<dbReference type="InterPro" id="IPR019546">
    <property type="entry name" value="TAT_signal_bac_arc"/>
</dbReference>
<evidence type="ECO:0000313" key="1">
    <source>
        <dbReference type="EMBL" id="GAH00420.1"/>
    </source>
</evidence>
<dbReference type="AlphaFoldDB" id="X1CWH1"/>
<dbReference type="PROSITE" id="PS51318">
    <property type="entry name" value="TAT"/>
    <property type="match status" value="1"/>
</dbReference>
<gene>
    <name evidence="1" type="ORF">S01H4_39566</name>
</gene>
<evidence type="ECO:0008006" key="2">
    <source>
        <dbReference type="Google" id="ProtNLM"/>
    </source>
</evidence>
<protein>
    <recommendedName>
        <fullName evidence="2">Twin-arginine translocation signal domain-containing protein</fullName>
    </recommendedName>
</protein>
<feature type="non-terminal residue" evidence="1">
    <location>
        <position position="56"/>
    </location>
</feature>
<dbReference type="NCBIfam" id="TIGR01409">
    <property type="entry name" value="TAT_signal_seq"/>
    <property type="match status" value="1"/>
</dbReference>
<proteinExistence type="predicted"/>
<organism evidence="1">
    <name type="scientific">marine sediment metagenome</name>
    <dbReference type="NCBI Taxonomy" id="412755"/>
    <lineage>
        <taxon>unclassified sequences</taxon>
        <taxon>metagenomes</taxon>
        <taxon>ecological metagenomes</taxon>
    </lineage>
</organism>
<dbReference type="EMBL" id="BART01021452">
    <property type="protein sequence ID" value="GAH00420.1"/>
    <property type="molecule type" value="Genomic_DNA"/>
</dbReference>
<reference evidence="1" key="1">
    <citation type="journal article" date="2014" name="Front. Microbiol.">
        <title>High frequency of phylogenetically diverse reductive dehalogenase-homologous genes in deep subseafloor sedimentary metagenomes.</title>
        <authorList>
            <person name="Kawai M."/>
            <person name="Futagami T."/>
            <person name="Toyoda A."/>
            <person name="Takaki Y."/>
            <person name="Nishi S."/>
            <person name="Hori S."/>
            <person name="Arai W."/>
            <person name="Tsubouchi T."/>
            <person name="Morono Y."/>
            <person name="Uchiyama I."/>
            <person name="Ito T."/>
            <person name="Fujiyama A."/>
            <person name="Inagaki F."/>
            <person name="Takami H."/>
        </authorList>
    </citation>
    <scope>NUCLEOTIDE SEQUENCE</scope>
    <source>
        <strain evidence="1">Expedition CK06-06</strain>
    </source>
</reference>
<dbReference type="InterPro" id="IPR006311">
    <property type="entry name" value="TAT_signal"/>
</dbReference>
<sequence length="56" mass="6025">MNIKRRDFIKLSAGAAGVALITPACSSKTQDSLKSSDFISKLRPMTGDIVPITDEE</sequence>